<dbReference type="Pfam" id="PF03243">
    <property type="entry name" value="MerB"/>
    <property type="match status" value="1"/>
</dbReference>
<sequence>MCHPNSDTTTDDATDGCCDSTAQDTAADRGADYWLGEATLDQQLPAELQTALGRFVGVESVETLADWAEQIRQQVGGGAIDVEQLCHTDEDTVHWGVVDGERYSFQCFYDAVILAALEAEPVALHTVSPDGVAIEAHVVESEELSVTPDTAVFSLGIASDAGERSGGTPTLQDGYAAICPYVKAFPDREAYEAWAGDVPAATVAMPLSGATAFARALTREENDG</sequence>
<comment type="caution">
    <text evidence="1">The sequence shown here is derived from an EMBL/GenBank/DDBJ whole genome shotgun (WGS) entry which is preliminary data.</text>
</comment>
<name>A0AAW4PJK0_9EURY</name>
<dbReference type="InterPro" id="IPR004927">
    <property type="entry name" value="MerB"/>
</dbReference>
<accession>A0AAW4PJK0</accession>
<gene>
    <name evidence="1" type="ORF">EGH23_25190</name>
</gene>
<proteinExistence type="predicted"/>
<protein>
    <submittedName>
        <fullName evidence="1">Alkylmercury lyase family protein</fullName>
    </submittedName>
</protein>
<dbReference type="RefSeq" id="WP_220582738.1">
    <property type="nucleotide sequence ID" value="NZ_RKLT01000041.1"/>
</dbReference>
<organism evidence="1 2">
    <name type="scientific">Haloarcula nitratireducens</name>
    <dbReference type="NCBI Taxonomy" id="2487749"/>
    <lineage>
        <taxon>Archaea</taxon>
        <taxon>Methanobacteriati</taxon>
        <taxon>Methanobacteriota</taxon>
        <taxon>Stenosarchaea group</taxon>
        <taxon>Halobacteria</taxon>
        <taxon>Halobacteriales</taxon>
        <taxon>Haloarculaceae</taxon>
        <taxon>Haloarcula</taxon>
    </lineage>
</organism>
<dbReference type="Proteomes" id="UP001430455">
    <property type="component" value="Unassembled WGS sequence"/>
</dbReference>
<dbReference type="Gene3D" id="3.30.450.410">
    <property type="match status" value="1"/>
</dbReference>
<evidence type="ECO:0000313" key="2">
    <source>
        <dbReference type="Proteomes" id="UP001430455"/>
    </source>
</evidence>
<evidence type="ECO:0000313" key="1">
    <source>
        <dbReference type="EMBL" id="MBX0298159.1"/>
    </source>
</evidence>
<dbReference type="InterPro" id="IPR053717">
    <property type="entry name" value="MerB_lyase_sf"/>
</dbReference>
<keyword evidence="2" id="KW-1185">Reference proteome</keyword>
<dbReference type="SUPFAM" id="SSF160387">
    <property type="entry name" value="NosL/MerB-like"/>
    <property type="match status" value="1"/>
</dbReference>
<reference evidence="1 2" key="1">
    <citation type="submission" date="2021-06" db="EMBL/GenBank/DDBJ databases">
        <title>Halomicroarcula sp. a new haloarchaeum isolated from saline soil.</title>
        <authorList>
            <person name="Duran-Viseras A."/>
            <person name="Sanchez-Porro C."/>
            <person name="Ventosa A."/>
        </authorList>
    </citation>
    <scope>NUCLEOTIDE SEQUENCE [LARGE SCALE GENOMIC DNA]</scope>
    <source>
        <strain evidence="1 2">F27</strain>
    </source>
</reference>
<dbReference type="GO" id="GO:0018836">
    <property type="term" value="F:alkylmercury lyase activity"/>
    <property type="evidence" value="ECO:0007669"/>
    <property type="project" value="InterPro"/>
</dbReference>
<keyword evidence="1" id="KW-0456">Lyase</keyword>
<dbReference type="EMBL" id="RKLT01000041">
    <property type="protein sequence ID" value="MBX0298159.1"/>
    <property type="molecule type" value="Genomic_DNA"/>
</dbReference>
<dbReference type="AlphaFoldDB" id="A0AAW4PJK0"/>